<evidence type="ECO:0000313" key="10">
    <source>
        <dbReference type="Proteomes" id="UP000792457"/>
    </source>
</evidence>
<evidence type="ECO:0000313" key="9">
    <source>
        <dbReference type="EMBL" id="KAG8233703.1"/>
    </source>
</evidence>
<keyword evidence="6 8" id="KW-0496">Mitochondrion</keyword>
<keyword evidence="4 8" id="KW-0999">Mitochondrion inner membrane</keyword>
<dbReference type="GO" id="GO:0061617">
    <property type="term" value="C:MICOS complex"/>
    <property type="evidence" value="ECO:0007669"/>
    <property type="project" value="UniProtKB-UniRule"/>
</dbReference>
<gene>
    <name evidence="9" type="ORF">J437_LFUL014307</name>
</gene>
<keyword evidence="10" id="KW-1185">Reference proteome</keyword>
<evidence type="ECO:0000256" key="6">
    <source>
        <dbReference type="ARBA" id="ARBA00023128"/>
    </source>
</evidence>
<dbReference type="PANTHER" id="PTHR31816">
    <property type="entry name" value="MICOS COMPLEX SUBUNIT MIC13"/>
    <property type="match status" value="1"/>
</dbReference>
<comment type="similarity">
    <text evidence="2 8">Belongs to the MICOS complex subunit Mic13 family.</text>
</comment>
<dbReference type="GO" id="GO:0042407">
    <property type="term" value="P:cristae formation"/>
    <property type="evidence" value="ECO:0007669"/>
    <property type="project" value="TreeGrafter"/>
</dbReference>
<keyword evidence="7" id="KW-0472">Membrane</keyword>
<name>A0A8K0P673_LADFU</name>
<dbReference type="GO" id="GO:0044284">
    <property type="term" value="C:mitochondrial crista junction"/>
    <property type="evidence" value="ECO:0007669"/>
    <property type="project" value="TreeGrafter"/>
</dbReference>
<evidence type="ECO:0000256" key="4">
    <source>
        <dbReference type="ARBA" id="ARBA00022792"/>
    </source>
</evidence>
<evidence type="ECO:0000256" key="8">
    <source>
        <dbReference type="RuleBase" id="RU363009"/>
    </source>
</evidence>
<comment type="subunit">
    <text evidence="8">Component of the mitochondrial contact site and cristae organizing system (MICOS) complex.</text>
</comment>
<evidence type="ECO:0000256" key="7">
    <source>
        <dbReference type="ARBA" id="ARBA00023136"/>
    </source>
</evidence>
<reference evidence="9" key="1">
    <citation type="submission" date="2013-04" db="EMBL/GenBank/DDBJ databases">
        <authorList>
            <person name="Qu J."/>
            <person name="Murali S.C."/>
            <person name="Bandaranaike D."/>
            <person name="Bellair M."/>
            <person name="Blankenburg K."/>
            <person name="Chao H."/>
            <person name="Dinh H."/>
            <person name="Doddapaneni H."/>
            <person name="Downs B."/>
            <person name="Dugan-Rocha S."/>
            <person name="Elkadiri S."/>
            <person name="Gnanaolivu R.D."/>
            <person name="Hernandez B."/>
            <person name="Javaid M."/>
            <person name="Jayaseelan J.C."/>
            <person name="Lee S."/>
            <person name="Li M."/>
            <person name="Ming W."/>
            <person name="Munidasa M."/>
            <person name="Muniz J."/>
            <person name="Nguyen L."/>
            <person name="Ongeri F."/>
            <person name="Osuji N."/>
            <person name="Pu L.-L."/>
            <person name="Puazo M."/>
            <person name="Qu C."/>
            <person name="Quiroz J."/>
            <person name="Raj R."/>
            <person name="Weissenberger G."/>
            <person name="Xin Y."/>
            <person name="Zou X."/>
            <person name="Han Y."/>
            <person name="Richards S."/>
            <person name="Worley K."/>
            <person name="Muzny D."/>
            <person name="Gibbs R."/>
        </authorList>
    </citation>
    <scope>NUCLEOTIDE SEQUENCE</scope>
    <source>
        <strain evidence="9">Sampled in the wild</strain>
    </source>
</reference>
<evidence type="ECO:0000256" key="1">
    <source>
        <dbReference type="ARBA" id="ARBA00004434"/>
    </source>
</evidence>
<dbReference type="AlphaFoldDB" id="A0A8K0P673"/>
<dbReference type="Proteomes" id="UP000792457">
    <property type="component" value="Unassembled WGS sequence"/>
</dbReference>
<dbReference type="OrthoDB" id="5948578at2759"/>
<keyword evidence="5" id="KW-1133">Transmembrane helix</keyword>
<dbReference type="InterPro" id="IPR026769">
    <property type="entry name" value="Mic13"/>
</dbReference>
<evidence type="ECO:0000256" key="5">
    <source>
        <dbReference type="ARBA" id="ARBA00022989"/>
    </source>
</evidence>
<comment type="function">
    <text evidence="8">Component of the MICOS complex, a large protein complex of the mitochondrial inner membrane that plays crucial roles in the maintenance of crista junctions, inner membrane architecture, and formation of contact sites to the outer membrane.</text>
</comment>
<comment type="caution">
    <text evidence="9">The sequence shown here is derived from an EMBL/GenBank/DDBJ whole genome shotgun (WGS) entry which is preliminary data.</text>
</comment>
<protein>
    <recommendedName>
        <fullName evidence="8">MICOS complex subunit MIC13</fullName>
    </recommendedName>
</protein>
<comment type="subcellular location">
    <subcellularLocation>
        <location evidence="1 8">Mitochondrion inner membrane</location>
        <topology evidence="1 8">Single-pass membrane protein</topology>
    </subcellularLocation>
</comment>
<evidence type="ECO:0000256" key="2">
    <source>
        <dbReference type="ARBA" id="ARBA00006771"/>
    </source>
</evidence>
<reference evidence="9" key="2">
    <citation type="submission" date="2017-10" db="EMBL/GenBank/DDBJ databases">
        <title>Ladona fulva Genome sequencing and assembly.</title>
        <authorList>
            <person name="Murali S."/>
            <person name="Richards S."/>
            <person name="Bandaranaike D."/>
            <person name="Bellair M."/>
            <person name="Blankenburg K."/>
            <person name="Chao H."/>
            <person name="Dinh H."/>
            <person name="Doddapaneni H."/>
            <person name="Dugan-Rocha S."/>
            <person name="Elkadiri S."/>
            <person name="Gnanaolivu R."/>
            <person name="Hernandez B."/>
            <person name="Skinner E."/>
            <person name="Javaid M."/>
            <person name="Lee S."/>
            <person name="Li M."/>
            <person name="Ming W."/>
            <person name="Munidasa M."/>
            <person name="Muniz J."/>
            <person name="Nguyen L."/>
            <person name="Hughes D."/>
            <person name="Osuji N."/>
            <person name="Pu L.-L."/>
            <person name="Puazo M."/>
            <person name="Qu C."/>
            <person name="Quiroz J."/>
            <person name="Raj R."/>
            <person name="Weissenberger G."/>
            <person name="Xin Y."/>
            <person name="Zou X."/>
            <person name="Han Y."/>
            <person name="Worley K."/>
            <person name="Muzny D."/>
            <person name="Gibbs R."/>
        </authorList>
    </citation>
    <scope>NUCLEOTIDE SEQUENCE</scope>
    <source>
        <strain evidence="9">Sampled in the wild</strain>
    </source>
</reference>
<sequence length="218" mass="24420">MNHSRTKLKYISNYQYSSFATKPPKKQECKYENDDKICLPKKRCVPSITVCHTLPKQKCGFDAAPSNPNNPCSPCYSAPEKVPPSNLKDLKKLAFEEQLSPPLKMAYRFLKFNVKAIIAGGSIFLTAKYGVWGNSDQTAELYGKTRNNIAALMKENSIPAIDVPDSPEIISTCKHYWNKGVITTINAMIALPSNVSKWSHQVYEYAANNLSKENKPNP</sequence>
<organism evidence="9 10">
    <name type="scientific">Ladona fulva</name>
    <name type="common">Scarce chaser dragonfly</name>
    <name type="synonym">Libellula fulva</name>
    <dbReference type="NCBI Taxonomy" id="123851"/>
    <lineage>
        <taxon>Eukaryota</taxon>
        <taxon>Metazoa</taxon>
        <taxon>Ecdysozoa</taxon>
        <taxon>Arthropoda</taxon>
        <taxon>Hexapoda</taxon>
        <taxon>Insecta</taxon>
        <taxon>Pterygota</taxon>
        <taxon>Palaeoptera</taxon>
        <taxon>Odonata</taxon>
        <taxon>Epiprocta</taxon>
        <taxon>Anisoptera</taxon>
        <taxon>Libelluloidea</taxon>
        <taxon>Libellulidae</taxon>
        <taxon>Ladona</taxon>
    </lineage>
</organism>
<accession>A0A8K0P673</accession>
<keyword evidence="3" id="KW-0812">Transmembrane</keyword>
<proteinExistence type="inferred from homology"/>
<dbReference type="EMBL" id="KZ308741">
    <property type="protein sequence ID" value="KAG8233703.1"/>
    <property type="molecule type" value="Genomic_DNA"/>
</dbReference>
<dbReference type="PANTHER" id="PTHR31816:SF3">
    <property type="entry name" value="MICOS COMPLEX SUBUNIT MIC13"/>
    <property type="match status" value="1"/>
</dbReference>
<dbReference type="Pfam" id="PF15884">
    <property type="entry name" value="QIL1"/>
    <property type="match status" value="1"/>
</dbReference>
<evidence type="ECO:0000256" key="3">
    <source>
        <dbReference type="ARBA" id="ARBA00022692"/>
    </source>
</evidence>